<feature type="region of interest" description="Disordered" evidence="1">
    <location>
        <begin position="185"/>
        <end position="209"/>
    </location>
</feature>
<protein>
    <submittedName>
        <fullName evidence="3">Leucine-rich repeat-containing protein DDB_G0290503 isoform X1</fullName>
    </submittedName>
</protein>
<dbReference type="GeneID" id="117236887"/>
<reference evidence="3" key="1">
    <citation type="submission" date="2025-08" db="UniProtKB">
        <authorList>
            <consortium name="RefSeq"/>
        </authorList>
    </citation>
    <scope>IDENTIFICATION</scope>
    <source>
        <tissue evidence="3">Muscle</tissue>
    </source>
</reference>
<feature type="region of interest" description="Disordered" evidence="1">
    <location>
        <begin position="998"/>
        <end position="1017"/>
    </location>
</feature>
<feature type="region of interest" description="Disordered" evidence="1">
    <location>
        <begin position="1"/>
        <end position="30"/>
    </location>
</feature>
<dbReference type="RefSeq" id="XP_033356151.1">
    <property type="nucleotide sequence ID" value="XM_033500260.1"/>
</dbReference>
<feature type="region of interest" description="Disordered" evidence="1">
    <location>
        <begin position="778"/>
        <end position="798"/>
    </location>
</feature>
<name>A0A6J3KVI3_9HYME</name>
<dbReference type="AlphaFoldDB" id="A0A6J3KVI3"/>
<feature type="compositionally biased region" description="Polar residues" evidence="1">
    <location>
        <begin position="1083"/>
        <end position="1093"/>
    </location>
</feature>
<feature type="compositionally biased region" description="Polar residues" evidence="1">
    <location>
        <begin position="185"/>
        <end position="195"/>
    </location>
</feature>
<evidence type="ECO:0000313" key="2">
    <source>
        <dbReference type="Proteomes" id="UP000504631"/>
    </source>
</evidence>
<accession>A0A6J3KVI3</accession>
<feature type="compositionally biased region" description="Polar residues" evidence="1">
    <location>
        <begin position="17"/>
        <end position="26"/>
    </location>
</feature>
<evidence type="ECO:0000313" key="3">
    <source>
        <dbReference type="RefSeq" id="XP_033356151.1"/>
    </source>
</evidence>
<feature type="compositionally biased region" description="Low complexity" evidence="1">
    <location>
        <begin position="1214"/>
        <end position="1227"/>
    </location>
</feature>
<feature type="region of interest" description="Disordered" evidence="1">
    <location>
        <begin position="1199"/>
        <end position="1229"/>
    </location>
</feature>
<feature type="compositionally biased region" description="Polar residues" evidence="1">
    <location>
        <begin position="1144"/>
        <end position="1154"/>
    </location>
</feature>
<sequence>MAVNMEVEKNTSKEVDTQLSANNSMEFNDDIQKGNENIKDVEDSLSSLKNITIDSEKRDDTIIYAQFENSQIYAKNLGDNLVSTNEEEEEKSDEDKEKELLQDEKVLKDDCKTEQVEVTSENSTDGYVSQAPLAFTIDFGNKEIDTTKYQNLFERYNARHKRNLSTSKVEINTKKPGTLVSSNLMQKQKVSSTHSEGYFSSEDDTKRKTDQLSEKLKQLGSKSFLKPSHALKKSESNVKVSNFQNKQDTMSKSFEQSKQPKLPYKNLSLELGYTEKTNATSYWVPQKSATINDLSRIQVNNYDDDAEKLYTKNIDQDDEYEHSSDNVSEKVSNINYVRNKTISVKGSNLSSVSYTMEVNPDDLAETDIDVFNVSNVDGGSDEAVSEAGTYTIHKDYTDEEKARMDIDKIFSVGVLTEEDSNEACIHSFKMSISRDNNTWISEWATQVAEHNSLPPAIGGPTGRTPPLSPSKIPSPIHSRSQRLARSRNEQSDSSLDAESYLRIKERIGLISNQHILIDSGGESDDDTSNSYNTPPQSSQRTPVHGVLARRGSLSESLFRRINTNESRRSIRKYISSSKSKTEDTNAELSSPSKEFTSLHIGRRSSSLDRRDYTSNITDSNTSKRSTTKYYQDDEIKYSNNTILNRLRPSTPKLTNSPIVTRKTVTQIVNSPVLERTKHLTKSSPQAKNIGYFTCVENSPYMLRKSNSTANYHEGNVGFNTTTDSVLQNSPNLKRNLNIQRSCSNANIRNIKSQSQSSRRSSFNSSDIDRASLAGRYLAASDSSSETGEQQAKSSLGSVSSGIKLNRAFSIRRARLSCESDTTPNTTPEERRRRAQSEVKPTPINKQQNYHRSRTSIVNVHNKESVKKSEPIKPRAASISRTDSTRLSMRAPKSSQHASTTQRPIQKTSKDQKKSGRSNSTLTSKEVEFQNWKRRKSYDPMKAAAEGRKKLIDNSKKHHSTEDSSGNHDNSVLRSASFHGTGGALSLANEWSDNELSIAQNDNQVPPPCSPQLESDSDVETSYYLQTTQNVMSAMSARITVCHSPLVDSDNDSDEDTSHSLHKSISKTLHQPSDTESSDDRHPNAQSAISNTKYNRAFSLRRARLDLQPTKLPGNINKNKPVTSDTRKSESVSNISRTDSGRFSMRSNRTTNTGSKIKPKETKKPAMPNAREVEMQNWKRRKSYDPMKAAMEGRRKAGLVKKNTNPNLSPSNVARSRSFHGSSGFGVSDWSDEELAISADEATLY</sequence>
<feature type="region of interest" description="Disordered" evidence="1">
    <location>
        <begin position="227"/>
        <end position="258"/>
    </location>
</feature>
<feature type="region of interest" description="Disordered" evidence="1">
    <location>
        <begin position="451"/>
        <end position="496"/>
    </location>
</feature>
<feature type="region of interest" description="Disordered" evidence="1">
    <location>
        <begin position="814"/>
        <end position="927"/>
    </location>
</feature>
<feature type="compositionally biased region" description="Low complexity" evidence="1">
    <location>
        <begin position="469"/>
        <end position="478"/>
    </location>
</feature>
<feature type="compositionally biased region" description="Polar residues" evidence="1">
    <location>
        <begin position="1065"/>
        <end position="1074"/>
    </location>
</feature>
<feature type="region of interest" description="Disordered" evidence="1">
    <location>
        <begin position="518"/>
        <end position="549"/>
    </location>
</feature>
<feature type="compositionally biased region" description="Basic and acidic residues" evidence="1">
    <location>
        <begin position="860"/>
        <end position="872"/>
    </location>
</feature>
<feature type="compositionally biased region" description="Polar residues" evidence="1">
    <location>
        <begin position="586"/>
        <end position="595"/>
    </location>
</feature>
<gene>
    <name evidence="3" type="primary">LOC117236887</name>
</gene>
<feature type="compositionally biased region" description="Basic and acidic residues" evidence="1">
    <location>
        <begin position="1"/>
        <end position="16"/>
    </location>
</feature>
<feature type="compositionally biased region" description="Polar residues" evidence="1">
    <location>
        <begin position="613"/>
        <end position="627"/>
    </location>
</feature>
<dbReference type="Proteomes" id="UP000504631">
    <property type="component" value="Unplaced"/>
</dbReference>
<dbReference type="KEGG" id="bvk:117236887"/>
<feature type="compositionally biased region" description="Polar residues" evidence="1">
    <location>
        <begin position="528"/>
        <end position="541"/>
    </location>
</feature>
<feature type="region of interest" description="Disordered" evidence="1">
    <location>
        <begin position="572"/>
        <end position="627"/>
    </location>
</feature>
<feature type="compositionally biased region" description="Polar residues" evidence="1">
    <location>
        <begin position="237"/>
        <end position="258"/>
    </location>
</feature>
<feature type="region of interest" description="Disordered" evidence="1">
    <location>
        <begin position="951"/>
        <end position="976"/>
    </location>
</feature>
<feature type="compositionally biased region" description="Basic and acidic residues" evidence="1">
    <location>
        <begin position="951"/>
        <end position="965"/>
    </location>
</feature>
<feature type="compositionally biased region" description="Polar residues" evidence="1">
    <location>
        <begin position="1201"/>
        <end position="1213"/>
    </location>
</feature>
<feature type="compositionally biased region" description="Polar residues" evidence="1">
    <location>
        <begin position="878"/>
        <end position="906"/>
    </location>
</feature>
<feature type="compositionally biased region" description="Polar residues" evidence="1">
    <location>
        <begin position="780"/>
        <end position="798"/>
    </location>
</feature>
<keyword evidence="2" id="KW-1185">Reference proteome</keyword>
<evidence type="ECO:0000256" key="1">
    <source>
        <dbReference type="SAM" id="MobiDB-lite"/>
    </source>
</evidence>
<organism evidence="2 3">
    <name type="scientific">Bombus vosnesenskii</name>
    <dbReference type="NCBI Taxonomy" id="207650"/>
    <lineage>
        <taxon>Eukaryota</taxon>
        <taxon>Metazoa</taxon>
        <taxon>Ecdysozoa</taxon>
        <taxon>Arthropoda</taxon>
        <taxon>Hexapoda</taxon>
        <taxon>Insecta</taxon>
        <taxon>Pterygota</taxon>
        <taxon>Neoptera</taxon>
        <taxon>Endopterygota</taxon>
        <taxon>Hymenoptera</taxon>
        <taxon>Apocrita</taxon>
        <taxon>Aculeata</taxon>
        <taxon>Apoidea</taxon>
        <taxon>Anthophila</taxon>
        <taxon>Apidae</taxon>
        <taxon>Bombus</taxon>
        <taxon>Pyrobombus</taxon>
    </lineage>
</organism>
<feature type="region of interest" description="Disordered" evidence="1">
    <location>
        <begin position="1047"/>
        <end position="1167"/>
    </location>
</feature>
<proteinExistence type="predicted"/>
<feature type="compositionally biased region" description="Basic and acidic residues" evidence="1">
    <location>
        <begin position="827"/>
        <end position="836"/>
    </location>
</feature>